<dbReference type="EMBL" id="UINC01035773">
    <property type="protein sequence ID" value="SVB28720.1"/>
    <property type="molecule type" value="Genomic_DNA"/>
</dbReference>
<dbReference type="AlphaFoldDB" id="A0A382CRF9"/>
<protein>
    <submittedName>
        <fullName evidence="1">Uncharacterized protein</fullName>
    </submittedName>
</protein>
<name>A0A382CRF9_9ZZZZ</name>
<reference evidence="1" key="1">
    <citation type="submission" date="2018-05" db="EMBL/GenBank/DDBJ databases">
        <authorList>
            <person name="Lanie J.A."/>
            <person name="Ng W.-L."/>
            <person name="Kazmierczak K.M."/>
            <person name="Andrzejewski T.M."/>
            <person name="Davidsen T.M."/>
            <person name="Wayne K.J."/>
            <person name="Tettelin H."/>
            <person name="Glass J.I."/>
            <person name="Rusch D."/>
            <person name="Podicherti R."/>
            <person name="Tsui H.-C.T."/>
            <person name="Winkler M.E."/>
        </authorList>
    </citation>
    <scope>NUCLEOTIDE SEQUENCE</scope>
</reference>
<organism evidence="1">
    <name type="scientific">marine metagenome</name>
    <dbReference type="NCBI Taxonomy" id="408172"/>
    <lineage>
        <taxon>unclassified sequences</taxon>
        <taxon>metagenomes</taxon>
        <taxon>ecological metagenomes</taxon>
    </lineage>
</organism>
<evidence type="ECO:0000313" key="1">
    <source>
        <dbReference type="EMBL" id="SVB28720.1"/>
    </source>
</evidence>
<accession>A0A382CRF9</accession>
<sequence>MRHILKEYIDKNFALIEMKKLIKYKSKYSGRPLVKEEEGFYEKAEKKKIEPPKKLWNDGDESNDSIGG</sequence>
<gene>
    <name evidence="1" type="ORF">METZ01_LOCUS181574</name>
</gene>
<proteinExistence type="predicted"/>